<dbReference type="SUPFAM" id="SSF88659">
    <property type="entry name" value="Sigma3 and sigma4 domains of RNA polymerase sigma factors"/>
    <property type="match status" value="1"/>
</dbReference>
<gene>
    <name evidence="7" type="ORF">H9635_08015</name>
</gene>
<evidence type="ECO:0000256" key="4">
    <source>
        <dbReference type="ARBA" id="ARBA00023163"/>
    </source>
</evidence>
<evidence type="ECO:0000256" key="1">
    <source>
        <dbReference type="ARBA" id="ARBA00010641"/>
    </source>
</evidence>
<dbReference type="PANTHER" id="PTHR43133">
    <property type="entry name" value="RNA POLYMERASE ECF-TYPE SIGMA FACTO"/>
    <property type="match status" value="1"/>
</dbReference>
<dbReference type="PANTHER" id="PTHR43133:SF51">
    <property type="entry name" value="RNA POLYMERASE SIGMA FACTOR"/>
    <property type="match status" value="1"/>
</dbReference>
<dbReference type="Gene3D" id="1.10.10.10">
    <property type="entry name" value="Winged helix-like DNA-binding domain superfamily/Winged helix DNA-binding domain"/>
    <property type="match status" value="1"/>
</dbReference>
<sequence>MEQETLMTRIRNGEDEAFAQLVNPLIDKGYRTSFSILKSKEQAEEVVQNALIEAYRNIMSGKEITYFNTWFYKLVSLRSIDAWRKNDRLKETPLEIDIGREKLGVMESVLKEETENELKKGILSLDNRDYRNVLILYYYQDHAIQEISALLGLKTSTVKSHLRRARNALKKRLMENQFIGVNSHENR</sequence>
<proteinExistence type="inferred from homology"/>
<dbReference type="InterPro" id="IPR013324">
    <property type="entry name" value="RNA_pol_sigma_r3/r4-like"/>
</dbReference>
<dbReference type="InterPro" id="IPR014284">
    <property type="entry name" value="RNA_pol_sigma-70_dom"/>
</dbReference>
<dbReference type="Gene3D" id="1.10.1740.10">
    <property type="match status" value="1"/>
</dbReference>
<dbReference type="SUPFAM" id="SSF88946">
    <property type="entry name" value="Sigma2 domain of RNA polymerase sigma factors"/>
    <property type="match status" value="1"/>
</dbReference>
<dbReference type="InterPro" id="IPR007627">
    <property type="entry name" value="RNA_pol_sigma70_r2"/>
</dbReference>
<evidence type="ECO:0000313" key="7">
    <source>
        <dbReference type="EMBL" id="MBD8036684.1"/>
    </source>
</evidence>
<accession>A0ABR8XXW0</accession>
<organism evidence="7 8">
    <name type="scientific">Solibacillus faecavium</name>
    <dbReference type="NCBI Taxonomy" id="2762221"/>
    <lineage>
        <taxon>Bacteria</taxon>
        <taxon>Bacillati</taxon>
        <taxon>Bacillota</taxon>
        <taxon>Bacilli</taxon>
        <taxon>Bacillales</taxon>
        <taxon>Caryophanaceae</taxon>
        <taxon>Solibacillus</taxon>
    </lineage>
</organism>
<feature type="domain" description="RNA polymerase sigma factor 70 region 4 type 2" evidence="6">
    <location>
        <begin position="128"/>
        <end position="169"/>
    </location>
</feature>
<reference evidence="7 8" key="1">
    <citation type="submission" date="2020-08" db="EMBL/GenBank/DDBJ databases">
        <title>A Genomic Blueprint of the Chicken Gut Microbiome.</title>
        <authorList>
            <person name="Gilroy R."/>
            <person name="Ravi A."/>
            <person name="Getino M."/>
            <person name="Pursley I."/>
            <person name="Horton D.L."/>
            <person name="Alikhan N.-F."/>
            <person name="Baker D."/>
            <person name="Gharbi K."/>
            <person name="Hall N."/>
            <person name="Watson M."/>
            <person name="Adriaenssens E.M."/>
            <person name="Foster-Nyarko E."/>
            <person name="Jarju S."/>
            <person name="Secka A."/>
            <person name="Antonio M."/>
            <person name="Oren A."/>
            <person name="Chaudhuri R."/>
            <person name="La Ragione R.M."/>
            <person name="Hildebrand F."/>
            <person name="Pallen M.J."/>
        </authorList>
    </citation>
    <scope>NUCLEOTIDE SEQUENCE [LARGE SCALE GENOMIC DNA]</scope>
    <source>
        <strain evidence="7 8">A46</strain>
    </source>
</reference>
<evidence type="ECO:0000259" key="5">
    <source>
        <dbReference type="Pfam" id="PF04542"/>
    </source>
</evidence>
<dbReference type="InterPro" id="IPR036388">
    <property type="entry name" value="WH-like_DNA-bd_sf"/>
</dbReference>
<keyword evidence="3" id="KW-0731">Sigma factor</keyword>
<dbReference type="EMBL" id="JACSPZ010000003">
    <property type="protein sequence ID" value="MBD8036684.1"/>
    <property type="molecule type" value="Genomic_DNA"/>
</dbReference>
<evidence type="ECO:0000259" key="6">
    <source>
        <dbReference type="Pfam" id="PF08281"/>
    </source>
</evidence>
<dbReference type="Pfam" id="PF04542">
    <property type="entry name" value="Sigma70_r2"/>
    <property type="match status" value="1"/>
</dbReference>
<dbReference type="NCBIfam" id="TIGR02937">
    <property type="entry name" value="sigma70-ECF"/>
    <property type="match status" value="1"/>
</dbReference>
<name>A0ABR8XXW0_9BACL</name>
<dbReference type="CDD" id="cd06171">
    <property type="entry name" value="Sigma70_r4"/>
    <property type="match status" value="1"/>
</dbReference>
<dbReference type="InterPro" id="IPR013249">
    <property type="entry name" value="RNA_pol_sigma70_r4_t2"/>
</dbReference>
<dbReference type="InterPro" id="IPR039425">
    <property type="entry name" value="RNA_pol_sigma-70-like"/>
</dbReference>
<evidence type="ECO:0000313" key="8">
    <source>
        <dbReference type="Proteomes" id="UP000619101"/>
    </source>
</evidence>
<comment type="caution">
    <text evidence="7">The sequence shown here is derived from an EMBL/GenBank/DDBJ whole genome shotgun (WGS) entry which is preliminary data.</text>
</comment>
<dbReference type="Pfam" id="PF08281">
    <property type="entry name" value="Sigma70_r4_2"/>
    <property type="match status" value="1"/>
</dbReference>
<evidence type="ECO:0000256" key="3">
    <source>
        <dbReference type="ARBA" id="ARBA00023082"/>
    </source>
</evidence>
<dbReference type="InterPro" id="IPR013325">
    <property type="entry name" value="RNA_pol_sigma_r2"/>
</dbReference>
<dbReference type="RefSeq" id="WP_191699670.1">
    <property type="nucleotide sequence ID" value="NZ_JACSPZ010000003.1"/>
</dbReference>
<feature type="domain" description="RNA polymerase sigma-70 region 2" evidence="5">
    <location>
        <begin position="30"/>
        <end position="88"/>
    </location>
</feature>
<protein>
    <submittedName>
        <fullName evidence="7">RNA polymerase sigma factor</fullName>
    </submittedName>
</protein>
<keyword evidence="4" id="KW-0804">Transcription</keyword>
<keyword evidence="2" id="KW-0805">Transcription regulation</keyword>
<dbReference type="Proteomes" id="UP000619101">
    <property type="component" value="Unassembled WGS sequence"/>
</dbReference>
<keyword evidence="8" id="KW-1185">Reference proteome</keyword>
<comment type="similarity">
    <text evidence="1">Belongs to the sigma-70 factor family. ECF subfamily.</text>
</comment>
<evidence type="ECO:0000256" key="2">
    <source>
        <dbReference type="ARBA" id="ARBA00023015"/>
    </source>
</evidence>